<evidence type="ECO:0000313" key="2">
    <source>
        <dbReference type="EMBL" id="KAF3967771.1"/>
    </source>
</evidence>
<gene>
    <name evidence="2" type="ORF">CMV_008257</name>
</gene>
<dbReference type="InterPro" id="IPR035897">
    <property type="entry name" value="Toll_tir_struct_dom_sf"/>
</dbReference>
<protein>
    <recommendedName>
        <fullName evidence="4">TIR domain-containing protein</fullName>
    </recommendedName>
</protein>
<reference evidence="2" key="1">
    <citation type="submission" date="2020-03" db="EMBL/GenBank/DDBJ databases">
        <title>Castanea mollissima Vanexum genome sequencing.</title>
        <authorList>
            <person name="Staton M."/>
        </authorList>
    </citation>
    <scope>NUCLEOTIDE SEQUENCE</scope>
    <source>
        <tissue evidence="2">Leaf</tissue>
    </source>
</reference>
<dbReference type="SUPFAM" id="SSF52200">
    <property type="entry name" value="Toll/Interleukin receptor TIR domain"/>
    <property type="match status" value="1"/>
</dbReference>
<proteinExistence type="predicted"/>
<dbReference type="Gene3D" id="3.40.50.10140">
    <property type="entry name" value="Toll/interleukin-1 receptor homology (TIR) domain"/>
    <property type="match status" value="1"/>
</dbReference>
<dbReference type="Proteomes" id="UP000737018">
    <property type="component" value="Unassembled WGS sequence"/>
</dbReference>
<name>A0A8J4RSU7_9ROSI</name>
<dbReference type="AlphaFoldDB" id="A0A8J4RSU7"/>
<organism evidence="2 3">
    <name type="scientific">Castanea mollissima</name>
    <name type="common">Chinese chestnut</name>
    <dbReference type="NCBI Taxonomy" id="60419"/>
    <lineage>
        <taxon>Eukaryota</taxon>
        <taxon>Viridiplantae</taxon>
        <taxon>Streptophyta</taxon>
        <taxon>Embryophyta</taxon>
        <taxon>Tracheophyta</taxon>
        <taxon>Spermatophyta</taxon>
        <taxon>Magnoliopsida</taxon>
        <taxon>eudicotyledons</taxon>
        <taxon>Gunneridae</taxon>
        <taxon>Pentapetalae</taxon>
        <taxon>rosids</taxon>
        <taxon>fabids</taxon>
        <taxon>Fagales</taxon>
        <taxon>Fagaceae</taxon>
        <taxon>Castanea</taxon>
    </lineage>
</organism>
<evidence type="ECO:0000256" key="1">
    <source>
        <dbReference type="SAM" id="SignalP"/>
    </source>
</evidence>
<evidence type="ECO:0000313" key="3">
    <source>
        <dbReference type="Proteomes" id="UP000737018"/>
    </source>
</evidence>
<feature type="chain" id="PRO_5035297391" description="TIR domain-containing protein" evidence="1">
    <location>
        <begin position="16"/>
        <end position="140"/>
    </location>
</feature>
<feature type="signal peptide" evidence="1">
    <location>
        <begin position="1"/>
        <end position="15"/>
    </location>
</feature>
<dbReference type="OrthoDB" id="6148273at2759"/>
<keyword evidence="3" id="KW-1185">Reference proteome</keyword>
<sequence length="140" mass="15632">MVVIIVLFMVVFVLCLQHLFTKRFCGRIENATPPQCSCSTPSPPSTSSQIAQFEETIPTTFRNNEEASSSSSSSSTTAQAWNYDVFLSFRGEDTRKVLQAIYLWLCVKAGEKRPIDSTSFLQSGSIGNTYSKVEFWDCTC</sequence>
<keyword evidence="1" id="KW-0732">Signal</keyword>
<comment type="caution">
    <text evidence="2">The sequence shown here is derived from an EMBL/GenBank/DDBJ whole genome shotgun (WGS) entry which is preliminary data.</text>
</comment>
<evidence type="ECO:0008006" key="4">
    <source>
        <dbReference type="Google" id="ProtNLM"/>
    </source>
</evidence>
<dbReference type="EMBL" id="JRKL02000854">
    <property type="protein sequence ID" value="KAF3967771.1"/>
    <property type="molecule type" value="Genomic_DNA"/>
</dbReference>
<accession>A0A8J4RSU7</accession>